<dbReference type="EC" id="5.99.1.4" evidence="1"/>
<evidence type="ECO:0000259" key="3">
    <source>
        <dbReference type="Pfam" id="PF01323"/>
    </source>
</evidence>
<dbReference type="InterPro" id="IPR001853">
    <property type="entry name" value="DSBA-like_thioredoxin_dom"/>
</dbReference>
<evidence type="ECO:0000256" key="1">
    <source>
        <dbReference type="PIRNR" id="PIRNR006386"/>
    </source>
</evidence>
<evidence type="ECO:0000313" key="4">
    <source>
        <dbReference type="EMBL" id="SNZ05041.1"/>
    </source>
</evidence>
<accession>A0A285NBJ0</accession>
<dbReference type="OrthoDB" id="5244108at2"/>
<dbReference type="CDD" id="cd03022">
    <property type="entry name" value="DsbA_HCCA_Iso"/>
    <property type="match status" value="1"/>
</dbReference>
<dbReference type="GO" id="GO:1901170">
    <property type="term" value="P:naphthalene catabolic process"/>
    <property type="evidence" value="ECO:0007669"/>
    <property type="project" value="InterPro"/>
</dbReference>
<keyword evidence="1 4" id="KW-0413">Isomerase</keyword>
<dbReference type="Gene3D" id="3.40.30.10">
    <property type="entry name" value="Glutaredoxin"/>
    <property type="match status" value="1"/>
</dbReference>
<dbReference type="EMBL" id="OBEL01000001">
    <property type="protein sequence ID" value="SNZ05041.1"/>
    <property type="molecule type" value="Genomic_DNA"/>
</dbReference>
<dbReference type="PIRSF" id="PIRSF006386">
    <property type="entry name" value="HCCAis_GSTk"/>
    <property type="match status" value="1"/>
</dbReference>
<proteinExistence type="inferred from homology"/>
<dbReference type="PANTHER" id="PTHR42943:SF13">
    <property type="entry name" value="GLUTATHIONE S-TRANSFERASE KAPPA-RELATED"/>
    <property type="match status" value="1"/>
</dbReference>
<protein>
    <recommendedName>
        <fullName evidence="1">2-hydroxychromene-2-carboxylate isomerase</fullName>
        <ecNumber evidence="1">5.99.1.4</ecNumber>
    </recommendedName>
</protein>
<dbReference type="InterPro" id="IPR014440">
    <property type="entry name" value="HCCAis_GSTk"/>
</dbReference>
<dbReference type="GO" id="GO:0004602">
    <property type="term" value="F:glutathione peroxidase activity"/>
    <property type="evidence" value="ECO:0007669"/>
    <property type="project" value="TreeGrafter"/>
</dbReference>
<name>A0A285NBJ0_9HYPH</name>
<gene>
    <name evidence="4" type="ORF">SAMN06265368_0017</name>
</gene>
<dbReference type="GO" id="GO:0004364">
    <property type="term" value="F:glutathione transferase activity"/>
    <property type="evidence" value="ECO:0007669"/>
    <property type="project" value="TreeGrafter"/>
</dbReference>
<dbReference type="InterPro" id="IPR051924">
    <property type="entry name" value="GST_Kappa/NadH"/>
</dbReference>
<dbReference type="GO" id="GO:0006749">
    <property type="term" value="P:glutathione metabolic process"/>
    <property type="evidence" value="ECO:0007669"/>
    <property type="project" value="TreeGrafter"/>
</dbReference>
<feature type="active site" description="Nucleophile" evidence="2">
    <location>
        <position position="15"/>
    </location>
</feature>
<dbReference type="AlphaFoldDB" id="A0A285NBJ0"/>
<evidence type="ECO:0000256" key="2">
    <source>
        <dbReference type="PIRSR" id="PIRSR006386-1"/>
    </source>
</evidence>
<dbReference type="GO" id="GO:0018845">
    <property type="term" value="F:2-hydroxychromene-2-carboxylate isomerase activity"/>
    <property type="evidence" value="ECO:0007669"/>
    <property type="project" value="UniProtKB-UniRule"/>
</dbReference>
<dbReference type="InterPro" id="IPR036249">
    <property type="entry name" value="Thioredoxin-like_sf"/>
</dbReference>
<keyword evidence="5" id="KW-1185">Reference proteome</keyword>
<comment type="catalytic activity">
    <reaction evidence="1">
        <text>2-hydroxychromene-2-carboxylate = (3E)-4-(2-hydroxyphenyl)-2-oxobut-3-enoate</text>
        <dbReference type="Rhea" id="RHEA:27401"/>
        <dbReference type="ChEBI" id="CHEBI:59350"/>
        <dbReference type="ChEBI" id="CHEBI:59353"/>
        <dbReference type="EC" id="5.99.1.4"/>
    </reaction>
</comment>
<feature type="domain" description="DSBA-like thioredoxin" evidence="3">
    <location>
        <begin position="7"/>
        <end position="198"/>
    </location>
</feature>
<dbReference type="PANTHER" id="PTHR42943">
    <property type="entry name" value="GLUTATHIONE S-TRANSFERASE KAPPA"/>
    <property type="match status" value="1"/>
</dbReference>
<dbReference type="SUPFAM" id="SSF52833">
    <property type="entry name" value="Thioredoxin-like"/>
    <property type="match status" value="1"/>
</dbReference>
<reference evidence="4 5" key="1">
    <citation type="submission" date="2017-09" db="EMBL/GenBank/DDBJ databases">
        <authorList>
            <person name="Ehlers B."/>
            <person name="Leendertz F.H."/>
        </authorList>
    </citation>
    <scope>NUCLEOTIDE SEQUENCE [LARGE SCALE GENOMIC DNA]</scope>
    <source>
        <strain evidence="4 5">DSM 18289</strain>
    </source>
</reference>
<dbReference type="Proteomes" id="UP000219439">
    <property type="component" value="Unassembled WGS sequence"/>
</dbReference>
<organism evidence="4 5">
    <name type="scientific">Cohaesibacter gelatinilyticus</name>
    <dbReference type="NCBI Taxonomy" id="372072"/>
    <lineage>
        <taxon>Bacteria</taxon>
        <taxon>Pseudomonadati</taxon>
        <taxon>Pseudomonadota</taxon>
        <taxon>Alphaproteobacteria</taxon>
        <taxon>Hyphomicrobiales</taxon>
        <taxon>Cohaesibacteraceae</taxon>
    </lineage>
</organism>
<sequence>MDQKPHIDYYFTTISSFAYLGHWAFQELVKQTGCTVSYKPVQLGKVFAASGGLGFGDRHPARLRTRKLELQRWSAKRGLDMNLDPKYFPTNPALADCAVIVLQNRGIDPAPFMGEVMRCVWVKEQDIAQSDTVAHALADCGLDAASVLSDSGQQEILDLYETNTTDGIDLDIIGSPSPVYQGEAFWGQDRFELLRDAITSGRPPYEAG</sequence>
<dbReference type="Pfam" id="PF01323">
    <property type="entry name" value="DSBA"/>
    <property type="match status" value="1"/>
</dbReference>
<dbReference type="RefSeq" id="WP_097151395.1">
    <property type="nucleotide sequence ID" value="NZ_OBEL01000001.1"/>
</dbReference>
<evidence type="ECO:0000313" key="5">
    <source>
        <dbReference type="Proteomes" id="UP000219439"/>
    </source>
</evidence>
<dbReference type="InterPro" id="IPR044087">
    <property type="entry name" value="NahD-like"/>
</dbReference>
<comment type="similarity">
    <text evidence="1">Belongs to the GST superfamily. NadH family.</text>
</comment>